<proteinExistence type="predicted"/>
<dbReference type="SUPFAM" id="SSF57845">
    <property type="entry name" value="B-box zinc-binding domain"/>
    <property type="match status" value="1"/>
</dbReference>
<evidence type="ECO:0000259" key="6">
    <source>
        <dbReference type="PROSITE" id="PS50089"/>
    </source>
</evidence>
<evidence type="ECO:0000313" key="9">
    <source>
        <dbReference type="RefSeq" id="XP_019622112.1"/>
    </source>
</evidence>
<dbReference type="InterPro" id="IPR000315">
    <property type="entry name" value="Znf_B-box"/>
</dbReference>
<sequence length="664" mass="69978">MAEAVVSQISGDFLECTICLEPYKDPKILPCLHTFCKDCLEKFVAKQSEAKDKFPCPTCRIETVLPEGGVAGLKNNFFVLSLRDTVDAHKSLVSKEDDNVPCDVCEEVANHGCVVCEEFLCDDCARVHRRAKRTRSHEVIGVAEFKEQLITKTPSVKSTSLPMCPKHEDEKLKFYCETCQSPICRDCTVLHHKEHKYCLLADVVNDVRAKIKGKLATSRPKIEEYRDAARAVAEEQAELDTRSKKAADDIDAAAEEEIKYYTGLVRREQTELKEKLAAVTAARFKQLSATADSVESTLGCLSSTVDFSQKVVEHGSDFDVMNVYSDVTARLESLLKGPTPDIPDDISYVRFEPRTERKETEIIFGDIFDSSYTFGPAKLTTLGASGRLGPTTLGTHYRGQDHGHLVTLHDGIQHFTVPETGTYKIEAAGAAAGWGMDNPKSARGRGAVLRGTFHLKQGKTLKILVGQEGAQSKWGQSVGGGGGTFVTREDNTPLIIAGGGGGAGFGLQTRNPLCDGTVSTTGNKSYGKTGCSGGSNGQGATEWTGDYMGGGGGGLLTDGGSSKHFGGDSCVRGGEGGKAFVNGGVGGRGECNNADGGFGGGGGSNGGGFGGGGGGGYSGGGRGEGCNPNGGGGGGSFNSGTDMGWDGANDGPGYVVITRQVLTF</sequence>
<dbReference type="SUPFAM" id="SSF57850">
    <property type="entry name" value="RING/U-box"/>
    <property type="match status" value="1"/>
</dbReference>
<dbReference type="SMART" id="SM00184">
    <property type="entry name" value="RING"/>
    <property type="match status" value="1"/>
</dbReference>
<keyword evidence="3" id="KW-0862">Zinc</keyword>
<evidence type="ECO:0000256" key="3">
    <source>
        <dbReference type="ARBA" id="ARBA00022833"/>
    </source>
</evidence>
<reference evidence="9" key="1">
    <citation type="submission" date="2025-08" db="UniProtKB">
        <authorList>
            <consortium name="RefSeq"/>
        </authorList>
    </citation>
    <scope>IDENTIFICATION</scope>
    <source>
        <tissue evidence="9">Gonad</tissue>
    </source>
</reference>
<feature type="domain" description="B box-type" evidence="7">
    <location>
        <begin position="97"/>
        <end position="142"/>
    </location>
</feature>
<feature type="region of interest" description="Disordered" evidence="5">
    <location>
        <begin position="630"/>
        <end position="650"/>
    </location>
</feature>
<dbReference type="Pfam" id="PF13445">
    <property type="entry name" value="zf-RING_UBOX"/>
    <property type="match status" value="1"/>
</dbReference>
<dbReference type="RefSeq" id="XP_019622112.1">
    <property type="nucleotide sequence ID" value="XM_019766553.1"/>
</dbReference>
<dbReference type="AlphaFoldDB" id="A0A6P4YU01"/>
<dbReference type="InterPro" id="IPR047153">
    <property type="entry name" value="TRIM45/56/19-like"/>
</dbReference>
<dbReference type="PROSITE" id="PS50089">
    <property type="entry name" value="ZF_RING_2"/>
    <property type="match status" value="1"/>
</dbReference>
<dbReference type="Pfam" id="PF00643">
    <property type="entry name" value="zf-B_box"/>
    <property type="match status" value="1"/>
</dbReference>
<dbReference type="Gene3D" id="3.30.40.10">
    <property type="entry name" value="Zinc/RING finger domain, C3HC4 (zinc finger)"/>
    <property type="match status" value="1"/>
</dbReference>
<dbReference type="InterPro" id="IPR013083">
    <property type="entry name" value="Znf_RING/FYVE/PHD"/>
</dbReference>
<protein>
    <submittedName>
        <fullName evidence="9">Keratin, type I cytoskeletal 9-like</fullName>
    </submittedName>
</protein>
<dbReference type="GO" id="GO:0008270">
    <property type="term" value="F:zinc ion binding"/>
    <property type="evidence" value="ECO:0007669"/>
    <property type="project" value="UniProtKB-KW"/>
</dbReference>
<feature type="domain" description="RING-type" evidence="6">
    <location>
        <begin position="16"/>
        <end position="60"/>
    </location>
</feature>
<dbReference type="Gene3D" id="4.10.830.40">
    <property type="match status" value="1"/>
</dbReference>
<dbReference type="GO" id="GO:0061630">
    <property type="term" value="F:ubiquitin protein ligase activity"/>
    <property type="evidence" value="ECO:0007669"/>
    <property type="project" value="TreeGrafter"/>
</dbReference>
<keyword evidence="8" id="KW-1185">Reference proteome</keyword>
<dbReference type="InterPro" id="IPR027370">
    <property type="entry name" value="Znf-RING_euk"/>
</dbReference>
<dbReference type="GeneID" id="109468299"/>
<keyword evidence="2 4" id="KW-0863">Zinc-finger</keyword>
<dbReference type="PROSITE" id="PS50119">
    <property type="entry name" value="ZF_BBOX"/>
    <property type="match status" value="2"/>
</dbReference>
<dbReference type="InterPro" id="IPR001841">
    <property type="entry name" value="Znf_RING"/>
</dbReference>
<evidence type="ECO:0000256" key="1">
    <source>
        <dbReference type="ARBA" id="ARBA00022723"/>
    </source>
</evidence>
<evidence type="ECO:0000256" key="4">
    <source>
        <dbReference type="PROSITE-ProRule" id="PRU00024"/>
    </source>
</evidence>
<evidence type="ECO:0000256" key="5">
    <source>
        <dbReference type="SAM" id="MobiDB-lite"/>
    </source>
</evidence>
<dbReference type="SMART" id="SM00336">
    <property type="entry name" value="BBOX"/>
    <property type="match status" value="2"/>
</dbReference>
<evidence type="ECO:0000313" key="8">
    <source>
        <dbReference type="Proteomes" id="UP000515135"/>
    </source>
</evidence>
<dbReference type="FunFam" id="3.30.40.10:FF:000362">
    <property type="entry name" value="E3 ubiquitin-protein ligase TRIM56"/>
    <property type="match status" value="1"/>
</dbReference>
<dbReference type="Proteomes" id="UP000515135">
    <property type="component" value="Unplaced"/>
</dbReference>
<dbReference type="OrthoDB" id="342730at2759"/>
<dbReference type="KEGG" id="bbel:109468299"/>
<keyword evidence="1" id="KW-0479">Metal-binding</keyword>
<dbReference type="Gene3D" id="3.30.160.60">
    <property type="entry name" value="Classic Zinc Finger"/>
    <property type="match status" value="1"/>
</dbReference>
<dbReference type="PROSITE" id="PS00518">
    <property type="entry name" value="ZF_RING_1"/>
    <property type="match status" value="1"/>
</dbReference>
<organism evidence="8 9">
    <name type="scientific">Branchiostoma belcheri</name>
    <name type="common">Amphioxus</name>
    <dbReference type="NCBI Taxonomy" id="7741"/>
    <lineage>
        <taxon>Eukaryota</taxon>
        <taxon>Metazoa</taxon>
        <taxon>Chordata</taxon>
        <taxon>Cephalochordata</taxon>
        <taxon>Leptocardii</taxon>
        <taxon>Amphioxiformes</taxon>
        <taxon>Branchiostomatidae</taxon>
        <taxon>Branchiostoma</taxon>
    </lineage>
</organism>
<evidence type="ECO:0000256" key="2">
    <source>
        <dbReference type="ARBA" id="ARBA00022771"/>
    </source>
</evidence>
<gene>
    <name evidence="9" type="primary">LOC109468299</name>
</gene>
<evidence type="ECO:0000259" key="7">
    <source>
        <dbReference type="PROSITE" id="PS50119"/>
    </source>
</evidence>
<dbReference type="PANTHER" id="PTHR25462:SF229">
    <property type="entry name" value="TRANSCRIPTION INTERMEDIARY FACTOR 1-BETA"/>
    <property type="match status" value="1"/>
</dbReference>
<dbReference type="PANTHER" id="PTHR25462">
    <property type="entry name" value="BONUS, ISOFORM C-RELATED"/>
    <property type="match status" value="1"/>
</dbReference>
<name>A0A6P4YU01_BRABE</name>
<dbReference type="GO" id="GO:0006513">
    <property type="term" value="P:protein monoubiquitination"/>
    <property type="evidence" value="ECO:0007669"/>
    <property type="project" value="TreeGrafter"/>
</dbReference>
<feature type="domain" description="B box-type" evidence="7">
    <location>
        <begin position="159"/>
        <end position="200"/>
    </location>
</feature>
<dbReference type="InterPro" id="IPR017907">
    <property type="entry name" value="Znf_RING_CS"/>
</dbReference>
<accession>A0A6P4YU01</accession>